<feature type="domain" description="Peptidase M28" evidence="2">
    <location>
        <begin position="213"/>
        <end position="404"/>
    </location>
</feature>
<evidence type="ECO:0000313" key="4">
    <source>
        <dbReference type="Proteomes" id="UP000019482"/>
    </source>
</evidence>
<keyword evidence="3" id="KW-0645">Protease</keyword>
<dbReference type="GO" id="GO:0008235">
    <property type="term" value="F:metalloexopeptidase activity"/>
    <property type="evidence" value="ECO:0007669"/>
    <property type="project" value="InterPro"/>
</dbReference>
<dbReference type="SUPFAM" id="SSF53187">
    <property type="entry name" value="Zn-dependent exopeptidases"/>
    <property type="match status" value="1"/>
</dbReference>
<dbReference type="GO" id="GO:0006508">
    <property type="term" value="P:proteolysis"/>
    <property type="evidence" value="ECO:0007669"/>
    <property type="project" value="InterPro"/>
</dbReference>
<feature type="transmembrane region" description="Helical" evidence="1">
    <location>
        <begin position="424"/>
        <end position="442"/>
    </location>
</feature>
<comment type="caution">
    <text evidence="3">The sequence shown here is derived from an EMBL/GenBank/DDBJ whole genome shotgun (WGS) entry which is preliminary data.</text>
</comment>
<dbReference type="InterPro" id="IPR007484">
    <property type="entry name" value="Peptidase_M28"/>
</dbReference>
<keyword evidence="1" id="KW-0472">Membrane</keyword>
<dbReference type="EMBL" id="CBXI010000023">
    <property type="protein sequence ID" value="CDL91257.1"/>
    <property type="molecule type" value="Genomic_DNA"/>
</dbReference>
<dbReference type="OrthoDB" id="233977at2"/>
<keyword evidence="1" id="KW-1133">Transmembrane helix</keyword>
<dbReference type="Pfam" id="PF04389">
    <property type="entry name" value="Peptidase_M28"/>
    <property type="match status" value="1"/>
</dbReference>
<evidence type="ECO:0000313" key="3">
    <source>
        <dbReference type="EMBL" id="CDL91257.1"/>
    </source>
</evidence>
<keyword evidence="3" id="KW-0378">Hydrolase</keyword>
<dbReference type="GO" id="GO:0004177">
    <property type="term" value="F:aminopeptidase activity"/>
    <property type="evidence" value="ECO:0007669"/>
    <property type="project" value="UniProtKB-KW"/>
</dbReference>
<dbReference type="PANTHER" id="PTHR12147">
    <property type="entry name" value="METALLOPEPTIDASE M28 FAMILY MEMBER"/>
    <property type="match status" value="1"/>
</dbReference>
<protein>
    <submittedName>
        <fullName evidence="3">Aminopeptidase</fullName>
    </submittedName>
</protein>
<dbReference type="PANTHER" id="PTHR12147:SF26">
    <property type="entry name" value="PEPTIDASE M28 DOMAIN-CONTAINING PROTEIN"/>
    <property type="match status" value="1"/>
</dbReference>
<name>W6NGT7_CLOTY</name>
<dbReference type="Proteomes" id="UP000019482">
    <property type="component" value="Unassembled WGS sequence"/>
</dbReference>
<evidence type="ECO:0000259" key="2">
    <source>
        <dbReference type="Pfam" id="PF04389"/>
    </source>
</evidence>
<dbReference type="InterPro" id="IPR045175">
    <property type="entry name" value="M28_fam"/>
</dbReference>
<gene>
    <name evidence="3" type="ORF">CTDIVETGP_1327</name>
</gene>
<keyword evidence="1" id="KW-0812">Transmembrane</keyword>
<dbReference type="AlphaFoldDB" id="W6NGT7"/>
<organism evidence="3 4">
    <name type="scientific">Clostridium tyrobutyricum DIVETGP</name>
    <dbReference type="NCBI Taxonomy" id="1408889"/>
    <lineage>
        <taxon>Bacteria</taxon>
        <taxon>Bacillati</taxon>
        <taxon>Bacillota</taxon>
        <taxon>Clostridia</taxon>
        <taxon>Eubacteriales</taxon>
        <taxon>Clostridiaceae</taxon>
        <taxon>Clostridium</taxon>
    </lineage>
</organism>
<keyword evidence="4" id="KW-1185">Reference proteome</keyword>
<proteinExistence type="predicted"/>
<dbReference type="GeneID" id="29418827"/>
<reference evidence="3 4" key="1">
    <citation type="journal article" date="2015" name="Genome Announc.">
        <title>Draft Genome Sequence of Clostridium tyrobutyricum Strain DIVETGP, Isolated from Cow's Milk for Grana Padano Production.</title>
        <authorList>
            <person name="Soggiu A."/>
            <person name="Piras C."/>
            <person name="Gaiarsa S."/>
            <person name="Sassera D."/>
            <person name="Roncada P."/>
            <person name="Bendixen E."/>
            <person name="Brasca M."/>
            <person name="Bonizzi L."/>
        </authorList>
    </citation>
    <scope>NUCLEOTIDE SEQUENCE [LARGE SCALE GENOMIC DNA]</scope>
    <source>
        <strain evidence="3 4">DIVETGP</strain>
    </source>
</reference>
<sequence>MKKIVISLLVIIFCIICSLSFGYYSVKPLNSNEVKSTINYLSSDDFKGRLTGSIENYETVNFIKNYFESESLKPYNGNYLEKFSVLYPKKTDGIPSLVVKDKDGFIVKHYKYGTDYKEDMLNFRKNSLSFKKDDIIIWKGNTFQVQKGKDYFLFYNPENNKLNFRSSFIANSPHSMYIMISSKTAQEIKNYINSGYEISCFIPYENELTSAYNVLGYIKGKNPNLPPLVLSAHFDHLGTDLAGNVYDGALDNASGTSFLLGMVKYINSIGKPDRNIIIASFNAEEFGCLGSKSFVKQYKDNLRGGKVINFDMIGSNKSVPLSIMSGKWDTKNSNFVKEMAQVFSAQNQPFTYVFENSSDHQYFRAYGIDAITLSDADMSKIHTPMDKSAYIDTKSIDRCFNIASKEIDNYAFDNNVYLLYHRELFIISFIGMLITSILYVRFTKRS</sequence>
<dbReference type="RefSeq" id="WP_017894679.1">
    <property type="nucleotide sequence ID" value="NZ_CBXI010000023.1"/>
</dbReference>
<keyword evidence="3" id="KW-0031">Aminopeptidase</keyword>
<accession>W6NGT7</accession>
<dbReference type="Gene3D" id="3.40.630.10">
    <property type="entry name" value="Zn peptidases"/>
    <property type="match status" value="1"/>
</dbReference>
<evidence type="ECO:0000256" key="1">
    <source>
        <dbReference type="SAM" id="Phobius"/>
    </source>
</evidence>